<reference evidence="3 4" key="1">
    <citation type="journal article" date="2020" name="Mol. Plant">
        <title>The Chromosome-Based Rubber Tree Genome Provides New Insights into Spurge Genome Evolution and Rubber Biosynthesis.</title>
        <authorList>
            <person name="Liu J."/>
            <person name="Shi C."/>
            <person name="Shi C.C."/>
            <person name="Li W."/>
            <person name="Zhang Q.J."/>
            <person name="Zhang Y."/>
            <person name="Li K."/>
            <person name="Lu H.F."/>
            <person name="Shi C."/>
            <person name="Zhu S.T."/>
            <person name="Xiao Z.Y."/>
            <person name="Nan H."/>
            <person name="Yue Y."/>
            <person name="Zhu X.G."/>
            <person name="Wu Y."/>
            <person name="Hong X.N."/>
            <person name="Fan G.Y."/>
            <person name="Tong Y."/>
            <person name="Zhang D."/>
            <person name="Mao C.L."/>
            <person name="Liu Y.L."/>
            <person name="Hao S.J."/>
            <person name="Liu W.Q."/>
            <person name="Lv M.Q."/>
            <person name="Zhang H.B."/>
            <person name="Liu Y."/>
            <person name="Hu-Tang G.R."/>
            <person name="Wang J.P."/>
            <person name="Wang J.H."/>
            <person name="Sun Y.H."/>
            <person name="Ni S.B."/>
            <person name="Chen W.B."/>
            <person name="Zhang X.C."/>
            <person name="Jiao Y.N."/>
            <person name="Eichler E.E."/>
            <person name="Li G.H."/>
            <person name="Liu X."/>
            <person name="Gao L.Z."/>
        </authorList>
    </citation>
    <scope>NUCLEOTIDE SEQUENCE [LARGE SCALE GENOMIC DNA]</scope>
    <source>
        <strain evidence="4">cv. GT1</strain>
        <tissue evidence="3">Leaf</tissue>
    </source>
</reference>
<dbReference type="AlphaFoldDB" id="A0A6A6L3B5"/>
<accession>A0A6A6L3B5</accession>
<feature type="repeat" description="PPR" evidence="2">
    <location>
        <begin position="22"/>
        <end position="56"/>
    </location>
</feature>
<keyword evidence="1" id="KW-0677">Repeat</keyword>
<evidence type="ECO:0000256" key="2">
    <source>
        <dbReference type="PROSITE-ProRule" id="PRU00708"/>
    </source>
</evidence>
<dbReference type="InterPro" id="IPR046960">
    <property type="entry name" value="PPR_At4g14850-like_plant"/>
</dbReference>
<dbReference type="PANTHER" id="PTHR47926">
    <property type="entry name" value="PENTATRICOPEPTIDE REPEAT-CONTAINING PROTEIN"/>
    <property type="match status" value="1"/>
</dbReference>
<dbReference type="InterPro" id="IPR011990">
    <property type="entry name" value="TPR-like_helical_dom_sf"/>
</dbReference>
<name>A0A6A6L3B5_HEVBR</name>
<dbReference type="PROSITE" id="PS51375">
    <property type="entry name" value="PPR"/>
    <property type="match status" value="1"/>
</dbReference>
<dbReference type="Pfam" id="PF01535">
    <property type="entry name" value="PPR"/>
    <property type="match status" value="5"/>
</dbReference>
<organism evidence="3 4">
    <name type="scientific">Hevea brasiliensis</name>
    <name type="common">Para rubber tree</name>
    <name type="synonym">Siphonia brasiliensis</name>
    <dbReference type="NCBI Taxonomy" id="3981"/>
    <lineage>
        <taxon>Eukaryota</taxon>
        <taxon>Viridiplantae</taxon>
        <taxon>Streptophyta</taxon>
        <taxon>Embryophyta</taxon>
        <taxon>Tracheophyta</taxon>
        <taxon>Spermatophyta</taxon>
        <taxon>Magnoliopsida</taxon>
        <taxon>eudicotyledons</taxon>
        <taxon>Gunneridae</taxon>
        <taxon>Pentapetalae</taxon>
        <taxon>rosids</taxon>
        <taxon>fabids</taxon>
        <taxon>Malpighiales</taxon>
        <taxon>Euphorbiaceae</taxon>
        <taxon>Crotonoideae</taxon>
        <taxon>Micrandreae</taxon>
        <taxon>Hevea</taxon>
    </lineage>
</organism>
<gene>
    <name evidence="3" type="ORF">GH714_031763</name>
</gene>
<keyword evidence="4" id="KW-1185">Reference proteome</keyword>
<dbReference type="Proteomes" id="UP000467840">
    <property type="component" value="Chromosome 7"/>
</dbReference>
<dbReference type="NCBIfam" id="TIGR00756">
    <property type="entry name" value="PPR"/>
    <property type="match status" value="2"/>
</dbReference>
<evidence type="ECO:0000313" key="3">
    <source>
        <dbReference type="EMBL" id="KAF2295157.1"/>
    </source>
</evidence>
<sequence length="245" mass="27681">MYAKCNSLYNAQKMFDEMTERDLCSWNVLISGYAKMGLLDEARKMFDKMPERDNFSWTAMISGYVRHDKPNEALELCRMMKRHDNSKSNKFTISSALAAAAAVPCLRIGKEIHGHIMRTGLDSDEVVWSALSDIMYFEGGRRRGFDLFAELLRSRIRPNEFTFAGVLNACADLSDEEVGKQVHGHMTRIGFDPFSFAGSALVHMYSKCGNMVNAERVFRGMPRPDLVSWTSLIAGYAQNGHPNEP</sequence>
<evidence type="ECO:0008006" key="5">
    <source>
        <dbReference type="Google" id="ProtNLM"/>
    </source>
</evidence>
<evidence type="ECO:0000313" key="4">
    <source>
        <dbReference type="Proteomes" id="UP000467840"/>
    </source>
</evidence>
<dbReference type="FunFam" id="1.25.40.10:FF:001695">
    <property type="entry name" value="Pentatricopeptide repeat-containing protein At4g37170"/>
    <property type="match status" value="1"/>
</dbReference>
<comment type="caution">
    <text evidence="3">The sequence shown here is derived from an EMBL/GenBank/DDBJ whole genome shotgun (WGS) entry which is preliminary data.</text>
</comment>
<proteinExistence type="predicted"/>
<dbReference type="GO" id="GO:0009451">
    <property type="term" value="P:RNA modification"/>
    <property type="evidence" value="ECO:0007669"/>
    <property type="project" value="InterPro"/>
</dbReference>
<dbReference type="InterPro" id="IPR002885">
    <property type="entry name" value="PPR_rpt"/>
</dbReference>
<dbReference type="EMBL" id="JAAGAX010000013">
    <property type="protein sequence ID" value="KAF2295157.1"/>
    <property type="molecule type" value="Genomic_DNA"/>
</dbReference>
<evidence type="ECO:0000256" key="1">
    <source>
        <dbReference type="ARBA" id="ARBA00022737"/>
    </source>
</evidence>
<dbReference type="PANTHER" id="PTHR47926:SF347">
    <property type="entry name" value="PENTATRICOPEPTIDE REPEAT-CONTAINING PROTEIN"/>
    <property type="match status" value="1"/>
</dbReference>
<dbReference type="GO" id="GO:0003723">
    <property type="term" value="F:RNA binding"/>
    <property type="evidence" value="ECO:0007669"/>
    <property type="project" value="InterPro"/>
</dbReference>
<protein>
    <recommendedName>
        <fullName evidence="5">Pentatricopeptide repeat-containing protein</fullName>
    </recommendedName>
</protein>
<dbReference type="Gene3D" id="1.25.40.10">
    <property type="entry name" value="Tetratricopeptide repeat domain"/>
    <property type="match status" value="2"/>
</dbReference>
<dbReference type="FunFam" id="1.25.40.10:FF:000344">
    <property type="entry name" value="Pentatricopeptide repeat-containing protein"/>
    <property type="match status" value="1"/>
</dbReference>